<dbReference type="Proteomes" id="UP000694941">
    <property type="component" value="Unplaced"/>
</dbReference>
<dbReference type="RefSeq" id="XP_013783326.1">
    <property type="nucleotide sequence ID" value="XM_013927872.2"/>
</dbReference>
<dbReference type="Pfam" id="PF00701">
    <property type="entry name" value="DHDPS"/>
    <property type="match status" value="1"/>
</dbReference>
<accession>A0ABM1BJN8</accession>
<comment type="similarity">
    <text evidence="3">Belongs to the DapA family.</text>
</comment>
<dbReference type="InterPro" id="IPR002220">
    <property type="entry name" value="DapA-like"/>
</dbReference>
<dbReference type="Gene3D" id="3.20.20.70">
    <property type="entry name" value="Aldolase class I"/>
    <property type="match status" value="1"/>
</dbReference>
<evidence type="ECO:0000313" key="4">
    <source>
        <dbReference type="Proteomes" id="UP000694941"/>
    </source>
</evidence>
<gene>
    <name evidence="5" type="primary">LOC106467514</name>
</gene>
<dbReference type="GeneID" id="106467514"/>
<dbReference type="PANTHER" id="PTHR12128:SF66">
    <property type="entry name" value="4-HYDROXY-2-OXOGLUTARATE ALDOLASE, MITOCHONDRIAL"/>
    <property type="match status" value="1"/>
</dbReference>
<proteinExistence type="inferred from homology"/>
<sequence>MPNISLTLNYIKYFANVNSRHSLSKFLGMERLMNTVHVNRNYQRKNFSSKVKTLDMAGVFPPITTPFKSNEEISFNDLKDNLEKWKPFPFRGFVIQGSTGEVAYLSEEERVEVVRFARQYITKDKILMAGSGCESTKSTIDMTKKMAEAGADAVLVITPAYFRGRMSENALITHYTKVADESPVPVVLYNATPNTALDLPPEVVIKMASHPNVIGVKDSVGDIAKLSLLVHKTSEQDFQVLAGSAGFLLPALTMGCVGGVLALADALGGPTCELFELYCNGNMTKAKKLQHRLIAPNYAVTKIYGIAGVKKAMDLLGYYGGPTRSPLLPLTNEEEEKLKLYFKDNGFL</sequence>
<keyword evidence="4" id="KW-1185">Reference proteome</keyword>
<evidence type="ECO:0000313" key="5">
    <source>
        <dbReference type="RefSeq" id="XP_013783326.1"/>
    </source>
</evidence>
<dbReference type="InterPro" id="IPR013785">
    <property type="entry name" value="Aldolase_TIM"/>
</dbReference>
<dbReference type="PRINTS" id="PR00146">
    <property type="entry name" value="DHPICSNTHASE"/>
</dbReference>
<evidence type="ECO:0000256" key="1">
    <source>
        <dbReference type="ARBA" id="ARBA00011881"/>
    </source>
</evidence>
<comment type="subunit">
    <text evidence="1">Homotetramer.</text>
</comment>
<dbReference type="PIRSF" id="PIRSF001365">
    <property type="entry name" value="DHDPS"/>
    <property type="match status" value="1"/>
</dbReference>
<dbReference type="SUPFAM" id="SSF51569">
    <property type="entry name" value="Aldolase"/>
    <property type="match status" value="1"/>
</dbReference>
<protein>
    <submittedName>
        <fullName evidence="5">4-hydroxy-2-oxoglutarate aldolase, mitochondrial-like</fullName>
    </submittedName>
</protein>
<evidence type="ECO:0000256" key="3">
    <source>
        <dbReference type="PIRNR" id="PIRNR001365"/>
    </source>
</evidence>
<evidence type="ECO:0000256" key="2">
    <source>
        <dbReference type="ARBA" id="ARBA00023239"/>
    </source>
</evidence>
<keyword evidence="2 3" id="KW-0456">Lyase</keyword>
<dbReference type="PANTHER" id="PTHR12128">
    <property type="entry name" value="DIHYDRODIPICOLINATE SYNTHASE"/>
    <property type="match status" value="1"/>
</dbReference>
<dbReference type="SMART" id="SM01130">
    <property type="entry name" value="DHDPS"/>
    <property type="match status" value="1"/>
</dbReference>
<dbReference type="CDD" id="cd00408">
    <property type="entry name" value="DHDPS-like"/>
    <property type="match status" value="1"/>
</dbReference>
<reference evidence="5" key="1">
    <citation type="submission" date="2025-08" db="UniProtKB">
        <authorList>
            <consortium name="RefSeq"/>
        </authorList>
    </citation>
    <scope>IDENTIFICATION</scope>
    <source>
        <tissue evidence="5">Muscle</tissue>
    </source>
</reference>
<name>A0ABM1BJN8_LIMPO</name>
<organism evidence="4 5">
    <name type="scientific">Limulus polyphemus</name>
    <name type="common">Atlantic horseshoe crab</name>
    <dbReference type="NCBI Taxonomy" id="6850"/>
    <lineage>
        <taxon>Eukaryota</taxon>
        <taxon>Metazoa</taxon>
        <taxon>Ecdysozoa</taxon>
        <taxon>Arthropoda</taxon>
        <taxon>Chelicerata</taxon>
        <taxon>Merostomata</taxon>
        <taxon>Xiphosura</taxon>
        <taxon>Limulidae</taxon>
        <taxon>Limulus</taxon>
    </lineage>
</organism>